<sequence length="204" mass="21845">MIEFILSKINLLILVVALFSIISFFTLNVGGIFLAGEVKQELDKYTYSINGMLVAPTTCDSKPIIIPSKFSSFGNNVYYHLSIAAFTDTVNNTGTRIIFSVNDIKRPNTVLAASSVNTPANVVILDMSSGTPVEVLPGEELVLDPQNVPPLNAFYAVKSVKLGITTLYVFPCAITASGDTCTGSSGAKVQVNNYLSSRGESFVC</sequence>
<keyword evidence="1" id="KW-1133">Transmembrane helix</keyword>
<evidence type="ECO:0000313" key="2">
    <source>
        <dbReference type="EMBL" id="MBM3282493.1"/>
    </source>
</evidence>
<dbReference type="AlphaFoldDB" id="A0A8T4C7L9"/>
<dbReference type="EMBL" id="VGJJ01000036">
    <property type="protein sequence ID" value="MBM3282493.1"/>
    <property type="molecule type" value="Genomic_DNA"/>
</dbReference>
<comment type="caution">
    <text evidence="2">The sequence shown here is derived from an EMBL/GenBank/DDBJ whole genome shotgun (WGS) entry which is preliminary data.</text>
</comment>
<proteinExistence type="predicted"/>
<reference evidence="2" key="1">
    <citation type="submission" date="2019-03" db="EMBL/GenBank/DDBJ databases">
        <title>Lake Tanganyika Metagenome-Assembled Genomes (MAGs).</title>
        <authorList>
            <person name="Tran P."/>
        </authorList>
    </citation>
    <scope>NUCLEOTIDE SEQUENCE</scope>
    <source>
        <strain evidence="2">M_DeepCast_50m_m2_156</strain>
    </source>
</reference>
<feature type="transmembrane region" description="Helical" evidence="1">
    <location>
        <begin position="12"/>
        <end position="35"/>
    </location>
</feature>
<dbReference type="Proteomes" id="UP000774699">
    <property type="component" value="Unassembled WGS sequence"/>
</dbReference>
<keyword evidence="1" id="KW-0812">Transmembrane</keyword>
<accession>A0A8T4C7L9</accession>
<name>A0A8T4C7L9_9ARCH</name>
<gene>
    <name evidence="2" type="ORF">FJY86_04110</name>
</gene>
<protein>
    <submittedName>
        <fullName evidence="2">Uncharacterized protein</fullName>
    </submittedName>
</protein>
<evidence type="ECO:0000313" key="3">
    <source>
        <dbReference type="Proteomes" id="UP000774699"/>
    </source>
</evidence>
<keyword evidence="1" id="KW-0472">Membrane</keyword>
<organism evidence="2 3">
    <name type="scientific">Candidatus Iainarchaeum sp</name>
    <dbReference type="NCBI Taxonomy" id="3101447"/>
    <lineage>
        <taxon>Archaea</taxon>
        <taxon>Candidatus Iainarchaeota</taxon>
        <taxon>Candidatus Iainarchaeia</taxon>
        <taxon>Candidatus Iainarchaeales</taxon>
        <taxon>Candidatus Iainarchaeaceae</taxon>
        <taxon>Candidatus Iainarchaeum</taxon>
    </lineage>
</organism>
<evidence type="ECO:0000256" key="1">
    <source>
        <dbReference type="SAM" id="Phobius"/>
    </source>
</evidence>